<dbReference type="RefSeq" id="WP_169452533.1">
    <property type="nucleotide sequence ID" value="NZ_CP051774.1"/>
</dbReference>
<dbReference type="Proteomes" id="UP000501812">
    <property type="component" value="Chromosome"/>
</dbReference>
<accession>A0A858RC66</accession>
<protein>
    <submittedName>
        <fullName evidence="2">Uncharacterized protein</fullName>
    </submittedName>
</protein>
<dbReference type="EMBL" id="CP051774">
    <property type="protein sequence ID" value="QJE94312.1"/>
    <property type="molecule type" value="Genomic_DNA"/>
</dbReference>
<dbReference type="AlphaFoldDB" id="A0A858RC66"/>
<proteinExistence type="predicted"/>
<feature type="region of interest" description="Disordered" evidence="1">
    <location>
        <begin position="33"/>
        <end position="60"/>
    </location>
</feature>
<evidence type="ECO:0000313" key="3">
    <source>
        <dbReference type="Proteomes" id="UP000501812"/>
    </source>
</evidence>
<evidence type="ECO:0000256" key="1">
    <source>
        <dbReference type="SAM" id="MobiDB-lite"/>
    </source>
</evidence>
<gene>
    <name evidence="2" type="ORF">HHL09_00430</name>
</gene>
<reference evidence="2 3" key="1">
    <citation type="submission" date="2020-04" db="EMBL/GenBank/DDBJ databases">
        <title>Luteolibacter sp. G-1-1-1 isolated from soil.</title>
        <authorList>
            <person name="Dahal R.H."/>
        </authorList>
    </citation>
    <scope>NUCLEOTIDE SEQUENCE [LARGE SCALE GENOMIC DNA]</scope>
    <source>
        <strain evidence="2 3">G-1-1-1</strain>
    </source>
</reference>
<keyword evidence="3" id="KW-1185">Reference proteome</keyword>
<dbReference type="KEGG" id="luo:HHL09_00430"/>
<sequence length="403" mass="44939">MSRFPGLYPVSVAVLAGLAGWMAYGLGKGPSPASQVAATLPKQPPAHAGPGTPPSRDARQPLDLPAEIARLCQLDTEHFYQWQRLEEWEKIRSLSIPQVKEALQLIAATDAKFSTRLLKEMLYARWAELDPEEAMAAVAAHKGEQALGSSALWTWVQRDPEAAQRWQEKNGELAAQLGMNGMLAELLLKEEPAIALEKATHLGKDVRARILAYLPALMVETGDSRAEFRRILDTLPNDERKRLRDLFARSWCGFDPESGLAGLSELIPDKPQQDSVRDYTLKRWGARLPAEALAWMKEHPEESNPGQQAYVWREWVEVRPQDAMEWLKSRGPDAELAEAITRHLQSFATSDPFTRPISGQRQAAGLRRSYEIWSRAKPAEAAQWLMSADPKVAATITQAAPTE</sequence>
<evidence type="ECO:0000313" key="2">
    <source>
        <dbReference type="EMBL" id="QJE94312.1"/>
    </source>
</evidence>
<organism evidence="2 3">
    <name type="scientific">Luteolibacter luteus</name>
    <dbReference type="NCBI Taxonomy" id="2728835"/>
    <lineage>
        <taxon>Bacteria</taxon>
        <taxon>Pseudomonadati</taxon>
        <taxon>Verrucomicrobiota</taxon>
        <taxon>Verrucomicrobiia</taxon>
        <taxon>Verrucomicrobiales</taxon>
        <taxon>Verrucomicrobiaceae</taxon>
        <taxon>Luteolibacter</taxon>
    </lineage>
</organism>
<name>A0A858RC66_9BACT</name>